<proteinExistence type="predicted"/>
<protein>
    <submittedName>
        <fullName evidence="1">Uncharacterized protein</fullName>
    </submittedName>
</protein>
<dbReference type="AlphaFoldDB" id="A0A1D8IS53"/>
<dbReference type="KEGG" id="aprs:BI364_16820"/>
<keyword evidence="2" id="KW-1185">Reference proteome</keyword>
<dbReference type="EMBL" id="CP017415">
    <property type="protein sequence ID" value="AOU99368.1"/>
    <property type="molecule type" value="Genomic_DNA"/>
</dbReference>
<sequence length="61" mass="6862">MAAHHARRRLMMPAAVTLYPLIVLFSVIWESAFVVGEPALVELDPYTFMALCFCLRPSCCC</sequence>
<name>A0A1D8IS53_9GAMM</name>
<organism evidence="1 2">
    <name type="scientific">Acidihalobacter yilgarnensis</name>
    <dbReference type="NCBI Taxonomy" id="2819280"/>
    <lineage>
        <taxon>Bacteria</taxon>
        <taxon>Pseudomonadati</taxon>
        <taxon>Pseudomonadota</taxon>
        <taxon>Gammaproteobacteria</taxon>
        <taxon>Chromatiales</taxon>
        <taxon>Ectothiorhodospiraceae</taxon>
        <taxon>Acidihalobacter</taxon>
    </lineage>
</organism>
<gene>
    <name evidence="1" type="ORF">BI364_16820</name>
</gene>
<dbReference type="Proteomes" id="UP000095401">
    <property type="component" value="Chromosome"/>
</dbReference>
<accession>A0A1D8IS53</accession>
<reference evidence="2" key="1">
    <citation type="submission" date="2016-09" db="EMBL/GenBank/DDBJ databases">
        <title>Acidihalobacter prosperus F5.</title>
        <authorList>
            <person name="Khaleque H.N."/>
            <person name="Ramsay J.P."/>
            <person name="Kaksonen A.H."/>
            <person name="Boxall N.J."/>
            <person name="Watkin E.L.J."/>
        </authorList>
    </citation>
    <scope>NUCLEOTIDE SEQUENCE [LARGE SCALE GENOMIC DNA]</scope>
    <source>
        <strain evidence="2">F5</strain>
    </source>
</reference>
<evidence type="ECO:0000313" key="2">
    <source>
        <dbReference type="Proteomes" id="UP000095401"/>
    </source>
</evidence>
<evidence type="ECO:0000313" key="1">
    <source>
        <dbReference type="EMBL" id="AOU99368.1"/>
    </source>
</evidence>